<dbReference type="AlphaFoldDB" id="A0A4U6TG58"/>
<evidence type="ECO:0000313" key="3">
    <source>
        <dbReference type="Proteomes" id="UP000298652"/>
    </source>
</evidence>
<keyword evidence="3" id="KW-1185">Reference proteome</keyword>
<feature type="region of interest" description="Disordered" evidence="1">
    <location>
        <begin position="1"/>
        <end position="26"/>
    </location>
</feature>
<dbReference type="Gramene" id="TKW00582">
    <property type="protein sequence ID" value="TKW00582"/>
    <property type="gene ID" value="SEVIR_8G119460v2"/>
</dbReference>
<reference evidence="2" key="1">
    <citation type="submission" date="2019-03" db="EMBL/GenBank/DDBJ databases">
        <title>WGS assembly of Setaria viridis.</title>
        <authorList>
            <person name="Huang P."/>
            <person name="Jenkins J."/>
            <person name="Grimwood J."/>
            <person name="Barry K."/>
            <person name="Healey A."/>
            <person name="Mamidi S."/>
            <person name="Sreedasyam A."/>
            <person name="Shu S."/>
            <person name="Feldman M."/>
            <person name="Wu J."/>
            <person name="Yu Y."/>
            <person name="Chen C."/>
            <person name="Johnson J."/>
            <person name="Rokhsar D."/>
            <person name="Baxter I."/>
            <person name="Schmutz J."/>
            <person name="Brutnell T."/>
            <person name="Kellogg E."/>
        </authorList>
    </citation>
    <scope>NUCLEOTIDE SEQUENCE [LARGE SCALE GENOMIC DNA]</scope>
</reference>
<dbReference type="Proteomes" id="UP000298652">
    <property type="component" value="Chromosome 8"/>
</dbReference>
<gene>
    <name evidence="2" type="ORF">SEVIR_8G119460v2</name>
</gene>
<accession>A0A4U6TG58</accession>
<dbReference type="EMBL" id="CM016559">
    <property type="protein sequence ID" value="TKW00582.1"/>
    <property type="molecule type" value="Genomic_DNA"/>
</dbReference>
<evidence type="ECO:0000313" key="2">
    <source>
        <dbReference type="EMBL" id="TKW00582.1"/>
    </source>
</evidence>
<evidence type="ECO:0000256" key="1">
    <source>
        <dbReference type="SAM" id="MobiDB-lite"/>
    </source>
</evidence>
<proteinExistence type="predicted"/>
<organism evidence="2 3">
    <name type="scientific">Setaria viridis</name>
    <name type="common">Green bristlegrass</name>
    <name type="synonym">Setaria italica subsp. viridis</name>
    <dbReference type="NCBI Taxonomy" id="4556"/>
    <lineage>
        <taxon>Eukaryota</taxon>
        <taxon>Viridiplantae</taxon>
        <taxon>Streptophyta</taxon>
        <taxon>Embryophyta</taxon>
        <taxon>Tracheophyta</taxon>
        <taxon>Spermatophyta</taxon>
        <taxon>Magnoliopsida</taxon>
        <taxon>Liliopsida</taxon>
        <taxon>Poales</taxon>
        <taxon>Poaceae</taxon>
        <taxon>PACMAD clade</taxon>
        <taxon>Panicoideae</taxon>
        <taxon>Panicodae</taxon>
        <taxon>Paniceae</taxon>
        <taxon>Cenchrinae</taxon>
        <taxon>Setaria</taxon>
    </lineage>
</organism>
<protein>
    <submittedName>
        <fullName evidence="2">Uncharacterized protein</fullName>
    </submittedName>
</protein>
<sequence>MSFLNLLKSKPLGPLRGSNHGARRSQKCIVSPPKITSPIGERIRYLPKPVGPLADPTLAPRRWSLTRKVNA</sequence>
<name>A0A4U6TG58_SETVI</name>